<comment type="caution">
    <text evidence="3">The sequence shown here is derived from an EMBL/GenBank/DDBJ whole genome shotgun (WGS) entry which is preliminary data.</text>
</comment>
<accession>A0AAD4XSY0</accession>
<evidence type="ECO:0000313" key="3">
    <source>
        <dbReference type="EMBL" id="KAI3944581.1"/>
    </source>
</evidence>
<gene>
    <name evidence="3" type="ORF">MKW98_021039</name>
</gene>
<evidence type="ECO:0000256" key="2">
    <source>
        <dbReference type="ARBA" id="ARBA00022679"/>
    </source>
</evidence>
<dbReference type="PANTHER" id="PTHR48049:SF75">
    <property type="entry name" value="UDP-RHAMNOSE:RHAMNOSYLTRANSFERASE 1"/>
    <property type="match status" value="1"/>
</dbReference>
<dbReference type="InterPro" id="IPR050481">
    <property type="entry name" value="UDP-glycosyltransf_plant"/>
</dbReference>
<reference evidence="3" key="1">
    <citation type="submission" date="2022-04" db="EMBL/GenBank/DDBJ databases">
        <title>A functionally conserved STORR gene fusion in Papaver species that diverged 16.8 million years ago.</title>
        <authorList>
            <person name="Catania T."/>
        </authorList>
    </citation>
    <scope>NUCLEOTIDE SEQUENCE</scope>
    <source>
        <strain evidence="3">S-188037</strain>
    </source>
</reference>
<evidence type="ECO:0000256" key="1">
    <source>
        <dbReference type="ARBA" id="ARBA00009995"/>
    </source>
</evidence>
<dbReference type="Gene3D" id="3.40.50.2000">
    <property type="entry name" value="Glycogen Phosphorylase B"/>
    <property type="match status" value="2"/>
</dbReference>
<evidence type="ECO:0000313" key="4">
    <source>
        <dbReference type="Proteomes" id="UP001202328"/>
    </source>
</evidence>
<dbReference type="SUPFAM" id="SSF53756">
    <property type="entry name" value="UDP-Glycosyltransferase/glycogen phosphorylase"/>
    <property type="match status" value="1"/>
</dbReference>
<protein>
    <submittedName>
        <fullName evidence="3">Uncharacterized protein</fullName>
    </submittedName>
</protein>
<dbReference type="EMBL" id="JAJJMB010004025">
    <property type="protein sequence ID" value="KAI3944581.1"/>
    <property type="molecule type" value="Genomic_DNA"/>
</dbReference>
<dbReference type="InterPro" id="IPR002213">
    <property type="entry name" value="UDP_glucos_trans"/>
</dbReference>
<dbReference type="Proteomes" id="UP001202328">
    <property type="component" value="Unassembled WGS sequence"/>
</dbReference>
<dbReference type="CDD" id="cd03784">
    <property type="entry name" value="GT1_Gtf-like"/>
    <property type="match status" value="1"/>
</dbReference>
<dbReference type="PANTHER" id="PTHR48049">
    <property type="entry name" value="GLYCOSYLTRANSFERASE"/>
    <property type="match status" value="1"/>
</dbReference>
<dbReference type="FunFam" id="3.40.50.2000:FF:000037">
    <property type="entry name" value="Glycosyltransferase"/>
    <property type="match status" value="1"/>
</dbReference>
<sequence>METKEKEYHIVLFPWLAFGHIIPFLELSKSLASNRKIQISFISTPSIITRLPPIHPPLKNRISFVAVDLPLVDNLPAGCEATVDLKDGEQTQYLKIAYDELKSPIEKLLNEMKPDLVIFDVINCWIPEIGAKLNIPTALFSVFYAPLLAFVGPISEYKESNKERTPEYLTSVPEWIPFPSTLACQYHDAVGFNEVLNSKDATGLSTGDRLVKVVEGCNFVLLKSVVELDGDYVNFLKDLYQKPVIPIGLLPPRAQSSSASRKFGDSSKNSNSEMFHWLDKQQPRSVVYVSFGSEYKMSIDEIHELALGLETSELPFLWVLRKPEGIDQSSLLPSGFEDRIRGRGFMCFGWISQVEVLSHTAIGGSLCHCGSSSISENLFFGHNQILMPMIIDQGINARFLVEKGLGFEVERNEDGSFTRDAVAKAMRIVMVEPEGQPLRQKTAEMSKNIFSNYDLHGDYIHKFVSSLGPLLNKE</sequence>
<keyword evidence="2" id="KW-0808">Transferase</keyword>
<comment type="similarity">
    <text evidence="1">Belongs to the UDP-glycosyltransferase family.</text>
</comment>
<dbReference type="GO" id="GO:0035251">
    <property type="term" value="F:UDP-glucosyltransferase activity"/>
    <property type="evidence" value="ECO:0007669"/>
    <property type="project" value="InterPro"/>
</dbReference>
<keyword evidence="4" id="KW-1185">Reference proteome</keyword>
<proteinExistence type="inferred from homology"/>
<name>A0AAD4XSY0_9MAGN</name>
<dbReference type="AlphaFoldDB" id="A0AAD4XSY0"/>
<dbReference type="Pfam" id="PF00201">
    <property type="entry name" value="UDPGT"/>
    <property type="match status" value="1"/>
</dbReference>
<organism evidence="3 4">
    <name type="scientific">Papaver atlanticum</name>
    <dbReference type="NCBI Taxonomy" id="357466"/>
    <lineage>
        <taxon>Eukaryota</taxon>
        <taxon>Viridiplantae</taxon>
        <taxon>Streptophyta</taxon>
        <taxon>Embryophyta</taxon>
        <taxon>Tracheophyta</taxon>
        <taxon>Spermatophyta</taxon>
        <taxon>Magnoliopsida</taxon>
        <taxon>Ranunculales</taxon>
        <taxon>Papaveraceae</taxon>
        <taxon>Papaveroideae</taxon>
        <taxon>Papaver</taxon>
    </lineage>
</organism>